<dbReference type="EC" id="4.4.1.5" evidence="2"/>
<dbReference type="EMBL" id="BASE01000081">
    <property type="protein sequence ID" value="GAM15382.1"/>
    <property type="molecule type" value="Genomic_DNA"/>
</dbReference>
<dbReference type="PANTHER" id="PTHR36503:SF1">
    <property type="entry name" value="BLR2520 PROTEIN"/>
    <property type="match status" value="1"/>
</dbReference>
<dbReference type="SUPFAM" id="SSF54593">
    <property type="entry name" value="Glyoxalase/Bleomycin resistance protein/Dihydroxybiphenyl dioxygenase"/>
    <property type="match status" value="1"/>
</dbReference>
<evidence type="ECO:0000313" key="2">
    <source>
        <dbReference type="EMBL" id="GAM15382.1"/>
    </source>
</evidence>
<evidence type="ECO:0000259" key="1">
    <source>
        <dbReference type="PROSITE" id="PS51819"/>
    </source>
</evidence>
<dbReference type="Pfam" id="PF12681">
    <property type="entry name" value="Glyoxalase_2"/>
    <property type="match status" value="1"/>
</dbReference>
<feature type="domain" description="VOC" evidence="1">
    <location>
        <begin position="5"/>
        <end position="126"/>
    </location>
</feature>
<proteinExistence type="predicted"/>
<organism evidence="2 3">
    <name type="scientific">Mesobacillus selenatarsenatis (strain DSM 18680 / JCM 14380 / FERM P-15431 / SF-1)</name>
    <dbReference type="NCBI Taxonomy" id="1321606"/>
    <lineage>
        <taxon>Bacteria</taxon>
        <taxon>Bacillati</taxon>
        <taxon>Bacillota</taxon>
        <taxon>Bacilli</taxon>
        <taxon>Bacillales</taxon>
        <taxon>Bacillaceae</taxon>
        <taxon>Mesobacillus</taxon>
    </lineage>
</organism>
<protein>
    <submittedName>
        <fullName evidence="2">Lactoylglutathione lyase</fullName>
        <ecNumber evidence="2">4.4.1.5</ecNumber>
    </submittedName>
</protein>
<evidence type="ECO:0000313" key="3">
    <source>
        <dbReference type="Proteomes" id="UP000031014"/>
    </source>
</evidence>
<comment type="caution">
    <text evidence="2">The sequence shown here is derived from an EMBL/GenBank/DDBJ whole genome shotgun (WGS) entry which is preliminary data.</text>
</comment>
<dbReference type="PROSITE" id="PS51819">
    <property type="entry name" value="VOC"/>
    <property type="match status" value="1"/>
</dbReference>
<name>A0A0A8X8P0_MESS1</name>
<dbReference type="PANTHER" id="PTHR36503">
    <property type="entry name" value="BLR2520 PROTEIN"/>
    <property type="match status" value="1"/>
</dbReference>
<dbReference type="InterPro" id="IPR037523">
    <property type="entry name" value="VOC_core"/>
</dbReference>
<dbReference type="AlphaFoldDB" id="A0A0A8X8P0"/>
<dbReference type="STRING" id="1321606.SAMD00020551_3539"/>
<dbReference type="InterPro" id="IPR029068">
    <property type="entry name" value="Glyas_Bleomycin-R_OHBP_Dase"/>
</dbReference>
<dbReference type="GO" id="GO:0004462">
    <property type="term" value="F:lactoylglutathione lyase activity"/>
    <property type="evidence" value="ECO:0007669"/>
    <property type="project" value="UniProtKB-EC"/>
</dbReference>
<keyword evidence="2" id="KW-0456">Lyase</keyword>
<dbReference type="Proteomes" id="UP000031014">
    <property type="component" value="Unassembled WGS sequence"/>
</dbReference>
<gene>
    <name evidence="2" type="ORF">SAMD00020551_3539</name>
</gene>
<sequence>MMELKMGYVILYVADLEKTKHFYGELLGLKLRNEFGTYIEYETGNTVLSMNTRESGREITNLPIPDEVRNEQTFELGFVTEDVAGTVEKLRSAGVPILLEPTEKPWGQVVAYAADPDGHYIEICTPIG</sequence>
<dbReference type="Gene3D" id="3.10.180.10">
    <property type="entry name" value="2,3-Dihydroxybiphenyl 1,2-Dioxygenase, domain 1"/>
    <property type="match status" value="1"/>
</dbReference>
<keyword evidence="3" id="KW-1185">Reference proteome</keyword>
<dbReference type="CDD" id="cd07264">
    <property type="entry name" value="VOC_like"/>
    <property type="match status" value="1"/>
</dbReference>
<accession>A0A0A8X8P0</accession>
<dbReference type="InterPro" id="IPR025870">
    <property type="entry name" value="Glyoxalase-like_dom"/>
</dbReference>
<reference evidence="2 3" key="1">
    <citation type="submission" date="2013-06" db="EMBL/GenBank/DDBJ databases">
        <title>Whole genome shotgun sequence of Bacillus selenatarsenatis SF-1.</title>
        <authorList>
            <person name="Kuroda M."/>
            <person name="Sei K."/>
            <person name="Yamashita M."/>
            <person name="Ike M."/>
        </authorList>
    </citation>
    <scope>NUCLEOTIDE SEQUENCE [LARGE SCALE GENOMIC DNA]</scope>
    <source>
        <strain evidence="2 3">SF-1</strain>
    </source>
</reference>